<reference evidence="3" key="1">
    <citation type="submission" date="2019-08" db="EMBL/GenBank/DDBJ databases">
        <title>The improved chromosome-level genome for the pearl oyster Pinctada fucata martensii using PacBio sequencing and Hi-C.</title>
        <authorList>
            <person name="Zheng Z."/>
        </authorList>
    </citation>
    <scope>NUCLEOTIDE SEQUENCE</scope>
    <source>
        <strain evidence="3">ZZ-2019</strain>
        <tissue evidence="3">Adductor muscle</tissue>
    </source>
</reference>
<dbReference type="SUPFAM" id="SSF47986">
    <property type="entry name" value="DEATH domain"/>
    <property type="match status" value="1"/>
</dbReference>
<gene>
    <name evidence="3" type="ORF">FSP39_008540</name>
</gene>
<evidence type="ECO:0000256" key="1">
    <source>
        <dbReference type="SAM" id="MobiDB-lite"/>
    </source>
</evidence>
<dbReference type="InterPro" id="IPR001315">
    <property type="entry name" value="CARD"/>
</dbReference>
<dbReference type="CDD" id="cd01671">
    <property type="entry name" value="CARD"/>
    <property type="match status" value="1"/>
</dbReference>
<organism evidence="3 4">
    <name type="scientific">Pinctada imbricata</name>
    <name type="common">Atlantic pearl-oyster</name>
    <name type="synonym">Pinctada martensii</name>
    <dbReference type="NCBI Taxonomy" id="66713"/>
    <lineage>
        <taxon>Eukaryota</taxon>
        <taxon>Metazoa</taxon>
        <taxon>Spiralia</taxon>
        <taxon>Lophotrochozoa</taxon>
        <taxon>Mollusca</taxon>
        <taxon>Bivalvia</taxon>
        <taxon>Autobranchia</taxon>
        <taxon>Pteriomorphia</taxon>
        <taxon>Pterioida</taxon>
        <taxon>Pterioidea</taxon>
        <taxon>Pteriidae</taxon>
        <taxon>Pinctada</taxon>
    </lineage>
</organism>
<dbReference type="AlphaFoldDB" id="A0AA88Y2U6"/>
<evidence type="ECO:0000313" key="4">
    <source>
        <dbReference type="Proteomes" id="UP001186944"/>
    </source>
</evidence>
<dbReference type="InterPro" id="IPR011029">
    <property type="entry name" value="DEATH-like_dom_sf"/>
</dbReference>
<evidence type="ECO:0000313" key="3">
    <source>
        <dbReference type="EMBL" id="KAK3097310.1"/>
    </source>
</evidence>
<feature type="domain" description="CARD" evidence="2">
    <location>
        <begin position="9"/>
        <end position="85"/>
    </location>
</feature>
<feature type="compositionally biased region" description="Polar residues" evidence="1">
    <location>
        <begin position="162"/>
        <end position="189"/>
    </location>
</feature>
<feature type="region of interest" description="Disordered" evidence="1">
    <location>
        <begin position="106"/>
        <end position="192"/>
    </location>
</feature>
<comment type="caution">
    <text evidence="3">The sequence shown here is derived from an EMBL/GenBank/DDBJ whole genome shotgun (WGS) entry which is preliminary data.</text>
</comment>
<feature type="region of interest" description="Disordered" evidence="1">
    <location>
        <begin position="231"/>
        <end position="253"/>
    </location>
</feature>
<dbReference type="Pfam" id="PF00619">
    <property type="entry name" value="CARD"/>
    <property type="match status" value="1"/>
</dbReference>
<accession>A0AA88Y2U6</accession>
<sequence length="397" mass="45059">MASNEKRRISKVYEHALRKNWVKVQENLEPRDIADHLVPNYVITIEECGDICRKDNRKSRIQELMRHIVLGGDWRFHEFMNVLKNYYYDWLYQDINKSIEELENKGNSNETVLREHRSSASNQVRRSAPVQYLRDPSEHEMSGQDRLDVTDSLPIPCHRLTSCPTGSGERTYSNRPASYNPPAASTSGDSEMYDDFIPVSYYEEYLPDTTLIDQSDYDDLFKYIPLSREEIHPPSKSSSSSPSASAHNTPPNEALYANTDLYERDSFSENQPLYTNLDDSLRPDAECNRIMLRDYELISFTGATLDSPPSGLREIENCQGWSPSVSDSNIRKVTPTSKSDDGNFFLWYSIKAEAIVLTIRRLKCGNPLASGGFAHGPQPGLRPGPTGLLKAAQTPAF</sequence>
<name>A0AA88Y2U6_PINIB</name>
<proteinExistence type="predicted"/>
<keyword evidence="4" id="KW-1185">Reference proteome</keyword>
<protein>
    <recommendedName>
        <fullName evidence="2">CARD domain-containing protein</fullName>
    </recommendedName>
</protein>
<dbReference type="EMBL" id="VSWD01000007">
    <property type="protein sequence ID" value="KAK3097310.1"/>
    <property type="molecule type" value="Genomic_DNA"/>
</dbReference>
<dbReference type="PROSITE" id="PS50209">
    <property type="entry name" value="CARD"/>
    <property type="match status" value="1"/>
</dbReference>
<dbReference type="GO" id="GO:0042981">
    <property type="term" value="P:regulation of apoptotic process"/>
    <property type="evidence" value="ECO:0007669"/>
    <property type="project" value="InterPro"/>
</dbReference>
<dbReference type="Proteomes" id="UP001186944">
    <property type="component" value="Unassembled WGS sequence"/>
</dbReference>
<evidence type="ECO:0000259" key="2">
    <source>
        <dbReference type="PROSITE" id="PS50209"/>
    </source>
</evidence>
<dbReference type="Gene3D" id="1.10.533.10">
    <property type="entry name" value="Death Domain, Fas"/>
    <property type="match status" value="1"/>
</dbReference>
<feature type="compositionally biased region" description="Basic and acidic residues" evidence="1">
    <location>
        <begin position="135"/>
        <end position="149"/>
    </location>
</feature>
<feature type="compositionally biased region" description="Low complexity" evidence="1">
    <location>
        <begin position="234"/>
        <end position="246"/>
    </location>
</feature>